<evidence type="ECO:0000313" key="2">
    <source>
        <dbReference type="Proteomes" id="UP000237105"/>
    </source>
</evidence>
<dbReference type="Proteomes" id="UP000237105">
    <property type="component" value="Unassembled WGS sequence"/>
</dbReference>
<sequence length="84" mass="9743">MQLWRVLVDNGSVIDILYYDAFKKIRLSDSDLIPTVTLLYRFTSDSIMPMGLIELLVNVGTYPRVLMVMTQFLVVDYPSTFILY</sequence>
<dbReference type="OrthoDB" id="1624859at2759"/>
<comment type="caution">
    <text evidence="1">The sequence shown here is derived from an EMBL/GenBank/DDBJ whole genome shotgun (WGS) entry which is preliminary data.</text>
</comment>
<gene>
    <name evidence="1" type="ORF">PanWU01x14_117720</name>
</gene>
<accession>A0A2P5CW29</accession>
<dbReference type="PANTHER" id="PTHR33240">
    <property type="entry name" value="OS08G0508500 PROTEIN"/>
    <property type="match status" value="1"/>
</dbReference>
<keyword evidence="2" id="KW-1185">Reference proteome</keyword>
<dbReference type="AlphaFoldDB" id="A0A2P5CW29"/>
<protein>
    <submittedName>
        <fullName evidence="1">Uncharacterized protein</fullName>
    </submittedName>
</protein>
<name>A0A2P5CW29_PARAD</name>
<evidence type="ECO:0000313" key="1">
    <source>
        <dbReference type="EMBL" id="PON65255.1"/>
    </source>
</evidence>
<reference evidence="2" key="1">
    <citation type="submission" date="2016-06" db="EMBL/GenBank/DDBJ databases">
        <title>Parallel loss of symbiosis genes in relatives of nitrogen-fixing non-legume Parasponia.</title>
        <authorList>
            <person name="Van Velzen R."/>
            <person name="Holmer R."/>
            <person name="Bu F."/>
            <person name="Rutten L."/>
            <person name="Van Zeijl A."/>
            <person name="Liu W."/>
            <person name="Santuari L."/>
            <person name="Cao Q."/>
            <person name="Sharma T."/>
            <person name="Shen D."/>
            <person name="Roswanjaya Y."/>
            <person name="Wardhani T."/>
            <person name="Kalhor M.S."/>
            <person name="Jansen J."/>
            <person name="Van den Hoogen J."/>
            <person name="Gungor B."/>
            <person name="Hartog M."/>
            <person name="Hontelez J."/>
            <person name="Verver J."/>
            <person name="Yang W.-C."/>
            <person name="Schijlen E."/>
            <person name="Repin R."/>
            <person name="Schilthuizen M."/>
            <person name="Schranz E."/>
            <person name="Heidstra R."/>
            <person name="Miyata K."/>
            <person name="Fedorova E."/>
            <person name="Kohlen W."/>
            <person name="Bisseling T."/>
            <person name="Smit S."/>
            <person name="Geurts R."/>
        </authorList>
    </citation>
    <scope>NUCLEOTIDE SEQUENCE [LARGE SCALE GENOMIC DNA]</scope>
    <source>
        <strain evidence="2">cv. WU1-14</strain>
    </source>
</reference>
<dbReference type="EMBL" id="JXTB01000089">
    <property type="protein sequence ID" value="PON65255.1"/>
    <property type="molecule type" value="Genomic_DNA"/>
</dbReference>
<dbReference type="PANTHER" id="PTHR33240:SF15">
    <property type="entry name" value="GAG-PRO-LIKE PROTEIN"/>
    <property type="match status" value="1"/>
</dbReference>
<proteinExistence type="predicted"/>
<organism evidence="1 2">
    <name type="scientific">Parasponia andersonii</name>
    <name type="common">Sponia andersonii</name>
    <dbReference type="NCBI Taxonomy" id="3476"/>
    <lineage>
        <taxon>Eukaryota</taxon>
        <taxon>Viridiplantae</taxon>
        <taxon>Streptophyta</taxon>
        <taxon>Embryophyta</taxon>
        <taxon>Tracheophyta</taxon>
        <taxon>Spermatophyta</taxon>
        <taxon>Magnoliopsida</taxon>
        <taxon>eudicotyledons</taxon>
        <taxon>Gunneridae</taxon>
        <taxon>Pentapetalae</taxon>
        <taxon>rosids</taxon>
        <taxon>fabids</taxon>
        <taxon>Rosales</taxon>
        <taxon>Cannabaceae</taxon>
        <taxon>Parasponia</taxon>
    </lineage>
</organism>